<evidence type="ECO:0000256" key="2">
    <source>
        <dbReference type="SAM" id="Phobius"/>
    </source>
</evidence>
<accession>A0ABZ1I1X6</accession>
<reference evidence="3 4" key="1">
    <citation type="journal article" date="2015" name="Int. J. Syst. Evol. Microbiol.">
        <title>Amycolatopsis rhabdoformis sp. nov., an actinomycete isolated from a tropical forest soil.</title>
        <authorList>
            <person name="Souza W.R."/>
            <person name="Silva R.E."/>
            <person name="Goodfellow M."/>
            <person name="Busarakam K."/>
            <person name="Figueiro F.S."/>
            <person name="Ferreira D."/>
            <person name="Rodrigues-Filho E."/>
            <person name="Moraes L.A.B."/>
            <person name="Zucchi T.D."/>
        </authorList>
    </citation>
    <scope>NUCLEOTIDE SEQUENCE [LARGE SCALE GENOMIC DNA]</scope>
    <source>
        <strain evidence="3 4">NCIMB 14900</strain>
    </source>
</reference>
<name>A0ABZ1I1X6_9PSEU</name>
<feature type="region of interest" description="Disordered" evidence="1">
    <location>
        <begin position="60"/>
        <end position="102"/>
    </location>
</feature>
<gene>
    <name evidence="3" type="ORF">VSH64_37005</name>
</gene>
<evidence type="ECO:0000313" key="4">
    <source>
        <dbReference type="Proteomes" id="UP001330812"/>
    </source>
</evidence>
<dbReference type="Proteomes" id="UP001330812">
    <property type="component" value="Chromosome"/>
</dbReference>
<dbReference type="RefSeq" id="WP_326567395.1">
    <property type="nucleotide sequence ID" value="NZ_CP142149.1"/>
</dbReference>
<organism evidence="3 4">
    <name type="scientific">Amycolatopsis rhabdoformis</name>
    <dbReference type="NCBI Taxonomy" id="1448059"/>
    <lineage>
        <taxon>Bacteria</taxon>
        <taxon>Bacillati</taxon>
        <taxon>Actinomycetota</taxon>
        <taxon>Actinomycetes</taxon>
        <taxon>Pseudonocardiales</taxon>
        <taxon>Pseudonocardiaceae</taxon>
        <taxon>Amycolatopsis</taxon>
    </lineage>
</organism>
<evidence type="ECO:0000313" key="3">
    <source>
        <dbReference type="EMBL" id="WSE28395.1"/>
    </source>
</evidence>
<feature type="compositionally biased region" description="Polar residues" evidence="1">
    <location>
        <begin position="74"/>
        <end position="90"/>
    </location>
</feature>
<dbReference type="EMBL" id="CP142149">
    <property type="protein sequence ID" value="WSE28395.1"/>
    <property type="molecule type" value="Genomic_DNA"/>
</dbReference>
<keyword evidence="2" id="KW-0472">Membrane</keyword>
<feature type="transmembrane region" description="Helical" evidence="2">
    <location>
        <begin position="32"/>
        <end position="54"/>
    </location>
</feature>
<sequence length="102" mass="11002">MTARHTCTRTEAATTWIAWHFAELLAVAAPLLLGWLVAGWLALASVATAAAWGVHELHTRRTRTELPAGPAPRQITNHSNGNTDQTTSSAPAGDHDQNRERA</sequence>
<protein>
    <submittedName>
        <fullName evidence="3">Uncharacterized protein</fullName>
    </submittedName>
</protein>
<proteinExistence type="predicted"/>
<evidence type="ECO:0000256" key="1">
    <source>
        <dbReference type="SAM" id="MobiDB-lite"/>
    </source>
</evidence>
<keyword evidence="2" id="KW-1133">Transmembrane helix</keyword>
<keyword evidence="4" id="KW-1185">Reference proteome</keyword>
<keyword evidence="2" id="KW-0812">Transmembrane</keyword>
<feature type="compositionally biased region" description="Basic and acidic residues" evidence="1">
    <location>
        <begin position="93"/>
        <end position="102"/>
    </location>
</feature>